<dbReference type="AlphaFoldDB" id="A0A4Z2HSF4"/>
<reference evidence="2 3" key="1">
    <citation type="submission" date="2019-03" db="EMBL/GenBank/DDBJ databases">
        <title>First draft genome of Liparis tanakae, snailfish: a comprehensive survey of snailfish specific genes.</title>
        <authorList>
            <person name="Kim W."/>
            <person name="Song I."/>
            <person name="Jeong J.-H."/>
            <person name="Kim D."/>
            <person name="Kim S."/>
            <person name="Ryu S."/>
            <person name="Song J.Y."/>
            <person name="Lee S.K."/>
        </authorList>
    </citation>
    <scope>NUCLEOTIDE SEQUENCE [LARGE SCALE GENOMIC DNA]</scope>
    <source>
        <tissue evidence="2">Muscle</tissue>
    </source>
</reference>
<sequence>MEDESHTRELRADADGDDDSYPTFSTEASELGLVTRFYSRGGVQPPVRFLQGSVQLSQLCRHRLDAALSVDSLAGCVQLPRTHIPLRLGQVYVGPRGVHTHPLYRETEPNRDEGSLQMRINVTFSVSCGSGVVGVASGWSRWGQLLVSTYSNCIHDDLLVHLSHPGIRHGFHHLSREMERPAAVALSPLFSSTTTTMCVRELTFTCSASRSF</sequence>
<dbReference type="Proteomes" id="UP000314294">
    <property type="component" value="Unassembled WGS sequence"/>
</dbReference>
<dbReference type="EMBL" id="SRLO01000189">
    <property type="protein sequence ID" value="TNN68481.1"/>
    <property type="molecule type" value="Genomic_DNA"/>
</dbReference>
<accession>A0A4Z2HSF4</accession>
<comment type="caution">
    <text evidence="2">The sequence shown here is derived from an EMBL/GenBank/DDBJ whole genome shotgun (WGS) entry which is preliminary data.</text>
</comment>
<protein>
    <submittedName>
        <fullName evidence="2">Uncharacterized protein</fullName>
    </submittedName>
</protein>
<feature type="compositionally biased region" description="Basic and acidic residues" evidence="1">
    <location>
        <begin position="1"/>
        <end position="14"/>
    </location>
</feature>
<keyword evidence="3" id="KW-1185">Reference proteome</keyword>
<evidence type="ECO:0000313" key="3">
    <source>
        <dbReference type="Proteomes" id="UP000314294"/>
    </source>
</evidence>
<organism evidence="2 3">
    <name type="scientific">Liparis tanakae</name>
    <name type="common">Tanaka's snailfish</name>
    <dbReference type="NCBI Taxonomy" id="230148"/>
    <lineage>
        <taxon>Eukaryota</taxon>
        <taxon>Metazoa</taxon>
        <taxon>Chordata</taxon>
        <taxon>Craniata</taxon>
        <taxon>Vertebrata</taxon>
        <taxon>Euteleostomi</taxon>
        <taxon>Actinopterygii</taxon>
        <taxon>Neopterygii</taxon>
        <taxon>Teleostei</taxon>
        <taxon>Neoteleostei</taxon>
        <taxon>Acanthomorphata</taxon>
        <taxon>Eupercaria</taxon>
        <taxon>Perciformes</taxon>
        <taxon>Cottioidei</taxon>
        <taxon>Cottales</taxon>
        <taxon>Liparidae</taxon>
        <taxon>Liparis</taxon>
    </lineage>
</organism>
<evidence type="ECO:0000313" key="2">
    <source>
        <dbReference type="EMBL" id="TNN68481.1"/>
    </source>
</evidence>
<name>A0A4Z2HSF4_9TELE</name>
<gene>
    <name evidence="2" type="ORF">EYF80_021266</name>
</gene>
<evidence type="ECO:0000256" key="1">
    <source>
        <dbReference type="SAM" id="MobiDB-lite"/>
    </source>
</evidence>
<feature type="region of interest" description="Disordered" evidence="1">
    <location>
        <begin position="1"/>
        <end position="24"/>
    </location>
</feature>
<proteinExistence type="predicted"/>